<dbReference type="EMBL" id="SWLB01000008">
    <property type="protein sequence ID" value="KAF3335987.1"/>
    <property type="molecule type" value="Genomic_DNA"/>
</dbReference>
<gene>
    <name evidence="1" type="ORF">FCM35_KLT20494</name>
</gene>
<evidence type="ECO:0000313" key="2">
    <source>
        <dbReference type="Proteomes" id="UP000623129"/>
    </source>
</evidence>
<proteinExistence type="predicted"/>
<sequence>MGNAYVGETIGAGLQQSGAEVTRGWVMHVIVVRRAGAMAQVVPRRRGLGAINEKLQLLKPLLDEVSSSEDRKAELTSRISEIVNAVMNGTDVLVKMTAGGVKSLCCQLPGALHETLMKLRSL</sequence>
<dbReference type="InterPro" id="IPR027417">
    <property type="entry name" value="P-loop_NTPase"/>
</dbReference>
<accession>A0A833R7H3</accession>
<dbReference type="Proteomes" id="UP000623129">
    <property type="component" value="Unassembled WGS sequence"/>
</dbReference>
<reference evidence="1" key="1">
    <citation type="submission" date="2020-01" db="EMBL/GenBank/DDBJ databases">
        <title>Genome sequence of Kobresia littledalei, the first chromosome-level genome in the family Cyperaceae.</title>
        <authorList>
            <person name="Qu G."/>
        </authorList>
    </citation>
    <scope>NUCLEOTIDE SEQUENCE</scope>
    <source>
        <strain evidence="1">C.B.Clarke</strain>
        <tissue evidence="1">Leaf</tissue>
    </source>
</reference>
<dbReference type="Gene3D" id="3.40.50.300">
    <property type="entry name" value="P-loop containing nucleotide triphosphate hydrolases"/>
    <property type="match status" value="1"/>
</dbReference>
<evidence type="ECO:0000313" key="1">
    <source>
        <dbReference type="EMBL" id="KAF3335987.1"/>
    </source>
</evidence>
<dbReference type="AlphaFoldDB" id="A0A833R7H3"/>
<protein>
    <submittedName>
        <fullName evidence="1">Mediator of RNA polymerase II transcription subunit 34</fullName>
    </submittedName>
</protein>
<organism evidence="1 2">
    <name type="scientific">Carex littledalei</name>
    <dbReference type="NCBI Taxonomy" id="544730"/>
    <lineage>
        <taxon>Eukaryota</taxon>
        <taxon>Viridiplantae</taxon>
        <taxon>Streptophyta</taxon>
        <taxon>Embryophyta</taxon>
        <taxon>Tracheophyta</taxon>
        <taxon>Spermatophyta</taxon>
        <taxon>Magnoliopsida</taxon>
        <taxon>Liliopsida</taxon>
        <taxon>Poales</taxon>
        <taxon>Cyperaceae</taxon>
        <taxon>Cyperoideae</taxon>
        <taxon>Cariceae</taxon>
        <taxon>Carex</taxon>
        <taxon>Carex subgen. Euthyceras</taxon>
    </lineage>
</organism>
<keyword evidence="2" id="KW-1185">Reference proteome</keyword>
<name>A0A833R7H3_9POAL</name>
<comment type="caution">
    <text evidence="1">The sequence shown here is derived from an EMBL/GenBank/DDBJ whole genome shotgun (WGS) entry which is preliminary data.</text>
</comment>